<evidence type="ECO:0000313" key="3">
    <source>
        <dbReference type="Proteomes" id="UP000321569"/>
    </source>
</evidence>
<dbReference type="AlphaFoldDB" id="A0A512PMQ8"/>
<dbReference type="InterPro" id="IPR020825">
    <property type="entry name" value="Phe-tRNA_synthase-like_B3/B4"/>
</dbReference>
<reference evidence="2 3" key="1">
    <citation type="submission" date="2019-07" db="EMBL/GenBank/DDBJ databases">
        <title>Whole genome shotgun sequence of Lactobacillus rapi NBRC 109618.</title>
        <authorList>
            <person name="Hosoyama A."/>
            <person name="Uohara A."/>
            <person name="Ohji S."/>
            <person name="Ichikawa N."/>
        </authorList>
    </citation>
    <scope>NUCLEOTIDE SEQUENCE [LARGE SCALE GENOMIC DNA]</scope>
    <source>
        <strain evidence="2 3">NBRC 109618</strain>
    </source>
</reference>
<comment type="caution">
    <text evidence="2">The sequence shown here is derived from an EMBL/GenBank/DDBJ whole genome shotgun (WGS) entry which is preliminary data.</text>
</comment>
<evidence type="ECO:0000259" key="1">
    <source>
        <dbReference type="SMART" id="SM00873"/>
    </source>
</evidence>
<protein>
    <recommendedName>
        <fullName evidence="1">B3/B4 tRNA-binding domain-containing protein</fullName>
    </recommendedName>
</protein>
<dbReference type="GO" id="GO:0004826">
    <property type="term" value="F:phenylalanine-tRNA ligase activity"/>
    <property type="evidence" value="ECO:0007669"/>
    <property type="project" value="InterPro"/>
</dbReference>
<dbReference type="OrthoDB" id="276580at2"/>
<dbReference type="RefSeq" id="WP_054748282.1">
    <property type="nucleotide sequence ID" value="NZ_BKAM01000019.1"/>
</dbReference>
<accession>A0A512PMQ8</accession>
<dbReference type="EMBL" id="BKAM01000019">
    <property type="protein sequence ID" value="GEP72479.1"/>
    <property type="molecule type" value="Genomic_DNA"/>
</dbReference>
<dbReference type="PANTHER" id="PTHR39209:SF2">
    <property type="entry name" value="CYTOPLASMIC PROTEIN"/>
    <property type="match status" value="1"/>
</dbReference>
<gene>
    <name evidence="2" type="primary">ywfE</name>
    <name evidence="2" type="ORF">LRA02_13470</name>
</gene>
<feature type="domain" description="B3/B4 tRNA-binding" evidence="1">
    <location>
        <begin position="63"/>
        <end position="216"/>
    </location>
</feature>
<evidence type="ECO:0000313" key="2">
    <source>
        <dbReference type="EMBL" id="GEP72479.1"/>
    </source>
</evidence>
<dbReference type="Gene3D" id="3.50.40.10">
    <property type="entry name" value="Phenylalanyl-trna Synthetase, Chain B, domain 3"/>
    <property type="match status" value="1"/>
</dbReference>
<organism evidence="2 3">
    <name type="scientific">Lentilactobacillus rapi</name>
    <dbReference type="NCBI Taxonomy" id="481723"/>
    <lineage>
        <taxon>Bacteria</taxon>
        <taxon>Bacillati</taxon>
        <taxon>Bacillota</taxon>
        <taxon>Bacilli</taxon>
        <taxon>Lactobacillales</taxon>
        <taxon>Lactobacillaceae</taxon>
        <taxon>Lentilactobacillus</taxon>
    </lineage>
</organism>
<dbReference type="Pfam" id="PF03483">
    <property type="entry name" value="B3_4"/>
    <property type="match status" value="1"/>
</dbReference>
<dbReference type="GO" id="GO:0003723">
    <property type="term" value="F:RNA binding"/>
    <property type="evidence" value="ECO:0007669"/>
    <property type="project" value="InterPro"/>
</dbReference>
<dbReference type="PANTHER" id="PTHR39209">
    <property type="match status" value="1"/>
</dbReference>
<dbReference type="STRING" id="1423795.FD12_GL001246"/>
<name>A0A512PMQ8_9LACO</name>
<dbReference type="SUPFAM" id="SSF56037">
    <property type="entry name" value="PheT/TilS domain"/>
    <property type="match status" value="1"/>
</dbReference>
<dbReference type="Proteomes" id="UP000321569">
    <property type="component" value="Unassembled WGS sequence"/>
</dbReference>
<dbReference type="InterPro" id="IPR005146">
    <property type="entry name" value="B3/B4_tRNA-bd"/>
</dbReference>
<dbReference type="SMART" id="SM00873">
    <property type="entry name" value="B3_4"/>
    <property type="match status" value="1"/>
</dbReference>
<sequence>MSQFTVQPSFWKIFPDVKIAVITVHNLDNHDKGQVPPELLAEANDRVDDLIPNEPISANPLIHEWREAFKKFKTKKGARFAVENLLKRAKKGNPVRRIDPLVDIYNAISLRTGFPIGALDLNKIQGGISLEVAKGGEPFTAIGEDEEDPALPGEVIYRDDEGVTSRCWAWRDAKRVEATDDSTDILMYSECLKPEWRENHERAMTELTGNIEKYLGAVAKIQYVARNQPMVTYK</sequence>
<proteinExistence type="predicted"/>